<evidence type="ECO:0000256" key="1">
    <source>
        <dbReference type="SAM" id="Coils"/>
    </source>
</evidence>
<evidence type="ECO:0008006" key="5">
    <source>
        <dbReference type="Google" id="ProtNLM"/>
    </source>
</evidence>
<dbReference type="AlphaFoldDB" id="A0A2D6YJ53"/>
<feature type="transmembrane region" description="Helical" evidence="2">
    <location>
        <begin position="6"/>
        <end position="23"/>
    </location>
</feature>
<keyword evidence="2" id="KW-0472">Membrane</keyword>
<accession>A0A2D6YJ53</accession>
<dbReference type="EMBL" id="NZEX01000081">
    <property type="protein sequence ID" value="MAH63199.1"/>
    <property type="molecule type" value="Genomic_DNA"/>
</dbReference>
<keyword evidence="2" id="KW-0812">Transmembrane</keyword>
<gene>
    <name evidence="3" type="ORF">CMN54_07105</name>
</gene>
<organism evidence="3 4">
    <name type="scientific">SAR324 cluster bacterium</name>
    <dbReference type="NCBI Taxonomy" id="2024889"/>
    <lineage>
        <taxon>Bacteria</taxon>
        <taxon>Deltaproteobacteria</taxon>
        <taxon>SAR324 cluster</taxon>
    </lineage>
</organism>
<sequence length="88" mass="10319">MTVYLTTLLSILTIVVITFPLFFSRIQRHELQKVKAKLNTSESDALLCALSELEDDFQLGRLNKDEYQQQKIRLQRQYLKLKETTENG</sequence>
<feature type="coiled-coil region" evidence="1">
    <location>
        <begin position="50"/>
        <end position="84"/>
    </location>
</feature>
<dbReference type="Proteomes" id="UP000226525">
    <property type="component" value="Unassembled WGS sequence"/>
</dbReference>
<protein>
    <recommendedName>
        <fullName evidence="5">C-type cytochrome biogenesis protein CcmI</fullName>
    </recommendedName>
</protein>
<keyword evidence="1" id="KW-0175">Coiled coil</keyword>
<evidence type="ECO:0000256" key="2">
    <source>
        <dbReference type="SAM" id="Phobius"/>
    </source>
</evidence>
<evidence type="ECO:0000313" key="3">
    <source>
        <dbReference type="EMBL" id="MAH63199.1"/>
    </source>
</evidence>
<reference evidence="4" key="1">
    <citation type="submission" date="2017-09" db="EMBL/GenBank/DDBJ databases">
        <title>The Reconstruction of 2,631 Draft Metagenome-Assembled Genomes from the Global Oceans.</title>
        <authorList>
            <person name="Tully B.J."/>
            <person name="Graham E.D."/>
            <person name="Heidelberg J.F."/>
        </authorList>
    </citation>
    <scope>NUCLEOTIDE SEQUENCE [LARGE SCALE GENOMIC DNA]</scope>
</reference>
<evidence type="ECO:0000313" key="4">
    <source>
        <dbReference type="Proteomes" id="UP000226525"/>
    </source>
</evidence>
<name>A0A2D6YJ53_9DELT</name>
<proteinExistence type="predicted"/>
<comment type="caution">
    <text evidence="3">The sequence shown here is derived from an EMBL/GenBank/DDBJ whole genome shotgun (WGS) entry which is preliminary data.</text>
</comment>
<keyword evidence="2" id="KW-1133">Transmembrane helix</keyword>